<evidence type="ECO:0000259" key="6">
    <source>
        <dbReference type="Pfam" id="PF08281"/>
    </source>
</evidence>
<feature type="domain" description="RNA polymerase sigma factor 70 region 4 type 2" evidence="6">
    <location>
        <begin position="129"/>
        <end position="163"/>
    </location>
</feature>
<dbReference type="GO" id="GO:0016987">
    <property type="term" value="F:sigma factor activity"/>
    <property type="evidence" value="ECO:0007669"/>
    <property type="project" value="UniProtKB-KW"/>
</dbReference>
<keyword evidence="4" id="KW-0804">Transcription</keyword>
<dbReference type="Gene3D" id="1.10.1740.10">
    <property type="match status" value="1"/>
</dbReference>
<dbReference type="PANTHER" id="PTHR43133:SF46">
    <property type="entry name" value="RNA POLYMERASE SIGMA-70 FACTOR ECF SUBFAMILY"/>
    <property type="match status" value="1"/>
</dbReference>
<evidence type="ECO:0000313" key="8">
    <source>
        <dbReference type="Proteomes" id="UP001232063"/>
    </source>
</evidence>
<proteinExistence type="inferred from homology"/>
<organism evidence="7 8">
    <name type="scientific">Xanthocytophaga agilis</name>
    <dbReference type="NCBI Taxonomy" id="3048010"/>
    <lineage>
        <taxon>Bacteria</taxon>
        <taxon>Pseudomonadati</taxon>
        <taxon>Bacteroidota</taxon>
        <taxon>Cytophagia</taxon>
        <taxon>Cytophagales</taxon>
        <taxon>Rhodocytophagaceae</taxon>
        <taxon>Xanthocytophaga</taxon>
    </lineage>
</organism>
<comment type="similarity">
    <text evidence="1">Belongs to the sigma-70 factor family. ECF subfamily.</text>
</comment>
<keyword evidence="3" id="KW-0731">Sigma factor</keyword>
<gene>
    <name evidence="7" type="ORF">QNI22_01195</name>
</gene>
<evidence type="ECO:0000256" key="4">
    <source>
        <dbReference type="ARBA" id="ARBA00023163"/>
    </source>
</evidence>
<feature type="domain" description="RNA polymerase sigma-70 region 2" evidence="5">
    <location>
        <begin position="26"/>
        <end position="91"/>
    </location>
</feature>
<evidence type="ECO:0000259" key="5">
    <source>
        <dbReference type="Pfam" id="PF04542"/>
    </source>
</evidence>
<sequence length="194" mass="22718">MIVPLHDEEQLWKEFRMGSNEALTTIYSQYVGKLYTYGRQFTSNGELVRDCIQDLFCELIQNRKNLGQTTSIKFYLLACIRNKLTRAIKKDEKHSYLDGIEDGNGFGVEFLVQNEAFAEYFNFETKHTLENAFNKLPTKQREAVILYFYENLSYQEITDIMQIGKIKSTRALIYRSLESLSSLLYNFKLHSELA</sequence>
<protein>
    <submittedName>
        <fullName evidence="7">Sigma-70 family RNA polymerase sigma factor</fullName>
    </submittedName>
</protein>
<dbReference type="PANTHER" id="PTHR43133">
    <property type="entry name" value="RNA POLYMERASE ECF-TYPE SIGMA FACTO"/>
    <property type="match status" value="1"/>
</dbReference>
<dbReference type="InterPro" id="IPR036388">
    <property type="entry name" value="WH-like_DNA-bd_sf"/>
</dbReference>
<keyword evidence="2" id="KW-0805">Transcription regulation</keyword>
<dbReference type="Proteomes" id="UP001232063">
    <property type="component" value="Unassembled WGS sequence"/>
</dbReference>
<evidence type="ECO:0000256" key="1">
    <source>
        <dbReference type="ARBA" id="ARBA00010641"/>
    </source>
</evidence>
<dbReference type="Pfam" id="PF08281">
    <property type="entry name" value="Sigma70_r4_2"/>
    <property type="match status" value="1"/>
</dbReference>
<dbReference type="InterPro" id="IPR039425">
    <property type="entry name" value="RNA_pol_sigma-70-like"/>
</dbReference>
<dbReference type="AlphaFoldDB" id="A0AAE3QWG5"/>
<dbReference type="GO" id="GO:0006352">
    <property type="term" value="P:DNA-templated transcription initiation"/>
    <property type="evidence" value="ECO:0007669"/>
    <property type="project" value="InterPro"/>
</dbReference>
<evidence type="ECO:0000256" key="3">
    <source>
        <dbReference type="ARBA" id="ARBA00023082"/>
    </source>
</evidence>
<evidence type="ECO:0000256" key="2">
    <source>
        <dbReference type="ARBA" id="ARBA00023015"/>
    </source>
</evidence>
<dbReference type="InterPro" id="IPR013249">
    <property type="entry name" value="RNA_pol_sigma70_r4_t2"/>
</dbReference>
<dbReference type="InterPro" id="IPR013325">
    <property type="entry name" value="RNA_pol_sigma_r2"/>
</dbReference>
<dbReference type="CDD" id="cd06171">
    <property type="entry name" value="Sigma70_r4"/>
    <property type="match status" value="1"/>
</dbReference>
<dbReference type="Pfam" id="PF04542">
    <property type="entry name" value="Sigma70_r2"/>
    <property type="match status" value="1"/>
</dbReference>
<comment type="caution">
    <text evidence="7">The sequence shown here is derived from an EMBL/GenBank/DDBJ whole genome shotgun (WGS) entry which is preliminary data.</text>
</comment>
<reference evidence="7" key="1">
    <citation type="submission" date="2023-05" db="EMBL/GenBank/DDBJ databases">
        <authorList>
            <person name="Zhang X."/>
        </authorList>
    </citation>
    <scope>NUCLEOTIDE SEQUENCE</scope>
    <source>
        <strain evidence="7">BD1B2-1</strain>
    </source>
</reference>
<dbReference type="RefSeq" id="WP_314508773.1">
    <property type="nucleotide sequence ID" value="NZ_JASJOU010000001.1"/>
</dbReference>
<dbReference type="InterPro" id="IPR014284">
    <property type="entry name" value="RNA_pol_sigma-70_dom"/>
</dbReference>
<dbReference type="InterPro" id="IPR007627">
    <property type="entry name" value="RNA_pol_sigma70_r2"/>
</dbReference>
<dbReference type="GO" id="GO:0003677">
    <property type="term" value="F:DNA binding"/>
    <property type="evidence" value="ECO:0007669"/>
    <property type="project" value="InterPro"/>
</dbReference>
<dbReference type="NCBIfam" id="TIGR02937">
    <property type="entry name" value="sigma70-ECF"/>
    <property type="match status" value="1"/>
</dbReference>
<accession>A0AAE3QWG5</accession>
<dbReference type="Gene3D" id="1.10.10.10">
    <property type="entry name" value="Winged helix-like DNA-binding domain superfamily/Winged helix DNA-binding domain"/>
    <property type="match status" value="1"/>
</dbReference>
<name>A0AAE3QWG5_9BACT</name>
<dbReference type="SUPFAM" id="SSF88659">
    <property type="entry name" value="Sigma3 and sigma4 domains of RNA polymerase sigma factors"/>
    <property type="match status" value="1"/>
</dbReference>
<dbReference type="InterPro" id="IPR013324">
    <property type="entry name" value="RNA_pol_sigma_r3/r4-like"/>
</dbReference>
<dbReference type="EMBL" id="JASJOU010000001">
    <property type="protein sequence ID" value="MDJ1499236.1"/>
    <property type="molecule type" value="Genomic_DNA"/>
</dbReference>
<dbReference type="SUPFAM" id="SSF88946">
    <property type="entry name" value="Sigma2 domain of RNA polymerase sigma factors"/>
    <property type="match status" value="1"/>
</dbReference>
<keyword evidence="8" id="KW-1185">Reference proteome</keyword>
<evidence type="ECO:0000313" key="7">
    <source>
        <dbReference type="EMBL" id="MDJ1499236.1"/>
    </source>
</evidence>